<dbReference type="GO" id="GO:0005829">
    <property type="term" value="C:cytosol"/>
    <property type="evidence" value="ECO:0007669"/>
    <property type="project" value="TreeGrafter"/>
</dbReference>
<dbReference type="AlphaFoldDB" id="A0A7S3UA10"/>
<evidence type="ECO:0000256" key="2">
    <source>
        <dbReference type="ARBA" id="ARBA00004496"/>
    </source>
</evidence>
<comment type="subcellular location">
    <subcellularLocation>
        <location evidence="2">Cytoplasm</location>
    </subcellularLocation>
    <subcellularLocation>
        <location evidence="1">Nucleus</location>
    </subcellularLocation>
</comment>
<dbReference type="InterPro" id="IPR054559">
    <property type="entry name" value="PSMD12-CSN4-like_N"/>
</dbReference>
<evidence type="ECO:0000256" key="5">
    <source>
        <dbReference type="ARBA" id="ARBA00022490"/>
    </source>
</evidence>
<reference evidence="9" key="1">
    <citation type="submission" date="2021-01" db="EMBL/GenBank/DDBJ databases">
        <authorList>
            <person name="Corre E."/>
            <person name="Pelletier E."/>
            <person name="Niang G."/>
            <person name="Scheremetjew M."/>
            <person name="Finn R."/>
            <person name="Kale V."/>
            <person name="Holt S."/>
            <person name="Cochrane G."/>
            <person name="Meng A."/>
            <person name="Brown T."/>
            <person name="Cohen L."/>
        </authorList>
    </citation>
    <scope>NUCLEOTIDE SEQUENCE</scope>
    <source>
        <strain evidence="9">CCMP1897</strain>
    </source>
</reference>
<dbReference type="PANTHER" id="PTHR10855">
    <property type="entry name" value="26S PROTEASOME NON-ATPASE REGULATORY SUBUNIT 12/COP9 SIGNALOSOME COMPLEX SUBUNIT 4"/>
    <property type="match status" value="1"/>
</dbReference>
<dbReference type="GO" id="GO:0008180">
    <property type="term" value="C:COP9 signalosome"/>
    <property type="evidence" value="ECO:0007669"/>
    <property type="project" value="UniProtKB-KW"/>
</dbReference>
<dbReference type="Pfam" id="PF22241">
    <property type="entry name" value="PSMD12-CSN4_N"/>
    <property type="match status" value="1"/>
</dbReference>
<proteinExistence type="inferred from homology"/>
<feature type="domain" description="PCI" evidence="8">
    <location>
        <begin position="193"/>
        <end position="366"/>
    </location>
</feature>
<dbReference type="SUPFAM" id="SSF46785">
    <property type="entry name" value="Winged helix' DNA-binding domain"/>
    <property type="match status" value="1"/>
</dbReference>
<evidence type="ECO:0000256" key="1">
    <source>
        <dbReference type="ARBA" id="ARBA00004123"/>
    </source>
</evidence>
<dbReference type="FunFam" id="1.10.10.10:FF:000190">
    <property type="entry name" value="COP9 signalosome complex subunit 4"/>
    <property type="match status" value="1"/>
</dbReference>
<dbReference type="InterPro" id="IPR040134">
    <property type="entry name" value="PSMD12/CSN4"/>
</dbReference>
<dbReference type="SMART" id="SM00088">
    <property type="entry name" value="PINT"/>
    <property type="match status" value="1"/>
</dbReference>
<dbReference type="PROSITE" id="PS50250">
    <property type="entry name" value="PCI"/>
    <property type="match status" value="1"/>
</dbReference>
<evidence type="ECO:0000256" key="3">
    <source>
        <dbReference type="ARBA" id="ARBA00010417"/>
    </source>
</evidence>
<gene>
    <name evidence="9" type="ORF">PSAL00342_LOCUS1465</name>
</gene>
<accession>A0A7S3UA10</accession>
<dbReference type="PANTHER" id="PTHR10855:SF2">
    <property type="entry name" value="COP9 SIGNALOSOME COMPLEX SUBUNIT 4"/>
    <property type="match status" value="1"/>
</dbReference>
<sequence length="398" mass="44932">MMSEQLERIASEGCAKDRVEKYLELLQDVSERGDVHGMLELLRHVVSDRVPLVASRNVVQRFVEQVKALPAEMHKQVATQAIQILQPRVVSFEEQVAALRESLAEVLAQDEEWTAAAHVLAGIDLESGNRILDSEYKLAKCVRIAMLYLEDDDAVHAESFINKASFLLPQTQNRELQLQYKVCHARILDSKRKFLDAAHKYYDLSQIHERIVEGQEVDEGDLLHALASAVTCTILAPAGPQRMRMLAVLYKDERCRTLPIYPLLERVYYERILSKEQIDTFAEGLAPHQLATTVDGSTVLDRAMVEHNLLSASKLYKNIYTKDLGALLGVDMAKAERIAARMVTEGRMAGTIDQVEGIIYFRSSQDEQRSWDSRIHTLCQDTNSILERAASMGINVDL</sequence>
<evidence type="ECO:0000313" key="9">
    <source>
        <dbReference type="EMBL" id="CAE0607648.1"/>
    </source>
</evidence>
<evidence type="ECO:0000256" key="7">
    <source>
        <dbReference type="ARBA" id="ARBA00023242"/>
    </source>
</evidence>
<dbReference type="InterPro" id="IPR000717">
    <property type="entry name" value="PCI_dom"/>
</dbReference>
<evidence type="ECO:0000256" key="6">
    <source>
        <dbReference type="ARBA" id="ARBA00022790"/>
    </source>
</evidence>
<protein>
    <recommendedName>
        <fullName evidence="4">COP9 signalosome complex subunit 4</fullName>
    </recommendedName>
</protein>
<dbReference type="InterPro" id="IPR036388">
    <property type="entry name" value="WH-like_DNA-bd_sf"/>
</dbReference>
<dbReference type="EMBL" id="HBIS01001659">
    <property type="protein sequence ID" value="CAE0607648.1"/>
    <property type="molecule type" value="Transcribed_RNA"/>
</dbReference>
<keyword evidence="7" id="KW-0539">Nucleus</keyword>
<name>A0A7S3UA10_9CHLO</name>
<comment type="similarity">
    <text evidence="3">Belongs to the CSN4 family.</text>
</comment>
<dbReference type="Pfam" id="PF01399">
    <property type="entry name" value="PCI"/>
    <property type="match status" value="1"/>
</dbReference>
<evidence type="ECO:0000256" key="4">
    <source>
        <dbReference type="ARBA" id="ARBA00014881"/>
    </source>
</evidence>
<keyword evidence="6" id="KW-0736">Signalosome</keyword>
<dbReference type="Gene3D" id="1.10.10.10">
    <property type="entry name" value="Winged helix-like DNA-binding domain superfamily/Winged helix DNA-binding domain"/>
    <property type="match status" value="1"/>
</dbReference>
<keyword evidence="5" id="KW-0963">Cytoplasm</keyword>
<evidence type="ECO:0000259" key="8">
    <source>
        <dbReference type="PROSITE" id="PS50250"/>
    </source>
</evidence>
<organism evidence="9">
    <name type="scientific">Picocystis salinarum</name>
    <dbReference type="NCBI Taxonomy" id="88271"/>
    <lineage>
        <taxon>Eukaryota</taxon>
        <taxon>Viridiplantae</taxon>
        <taxon>Chlorophyta</taxon>
        <taxon>Picocystophyceae</taxon>
        <taxon>Picocystales</taxon>
        <taxon>Picocystaceae</taxon>
        <taxon>Picocystis</taxon>
    </lineage>
</organism>
<dbReference type="InterPro" id="IPR036390">
    <property type="entry name" value="WH_DNA-bd_sf"/>
</dbReference>